<proteinExistence type="predicted"/>
<keyword evidence="2" id="KW-1185">Reference proteome</keyword>
<protein>
    <recommendedName>
        <fullName evidence="3">DUF1805 domain-containing protein</fullName>
    </recommendedName>
</protein>
<evidence type="ECO:0000313" key="1">
    <source>
        <dbReference type="EMBL" id="AKL97893.1"/>
    </source>
</evidence>
<dbReference type="InterPro" id="IPR036493">
    <property type="entry name" value="YunC_sf"/>
</dbReference>
<evidence type="ECO:0008006" key="3">
    <source>
        <dbReference type="Google" id="ProtNLM"/>
    </source>
</evidence>
<dbReference type="SUPFAM" id="SSF102891">
    <property type="entry name" value="Hypothetical protein Ta1206"/>
    <property type="match status" value="1"/>
</dbReference>
<dbReference type="Gene3D" id="3.30.1980.10">
    <property type="entry name" value="Hypothetical protein YunC"/>
    <property type="match status" value="1"/>
</dbReference>
<dbReference type="OrthoDB" id="2641826at2"/>
<evidence type="ECO:0000313" key="2">
    <source>
        <dbReference type="Proteomes" id="UP000035337"/>
    </source>
</evidence>
<dbReference type="STRING" id="1408281.Epro_0514"/>
<dbReference type="EMBL" id="CP009498">
    <property type="protein sequence ID" value="AKL97893.1"/>
    <property type="molecule type" value="Genomic_DNA"/>
</dbReference>
<organism evidence="1 2">
    <name type="scientific">Endomicrobium proavitum</name>
    <dbReference type="NCBI Taxonomy" id="1408281"/>
    <lineage>
        <taxon>Bacteria</taxon>
        <taxon>Pseudomonadati</taxon>
        <taxon>Elusimicrobiota</taxon>
        <taxon>Endomicrobiia</taxon>
        <taxon>Endomicrobiales</taxon>
        <taxon>Endomicrobiaceae</taxon>
        <taxon>Endomicrobium</taxon>
    </lineage>
</organism>
<name>A0A0G3WHT4_9BACT</name>
<accession>A0A0G3WHT4</accession>
<dbReference type="Pfam" id="PF08827">
    <property type="entry name" value="DUF1805"/>
    <property type="match status" value="1"/>
</dbReference>
<dbReference type="AlphaFoldDB" id="A0A0G3WHT4"/>
<dbReference type="KEGG" id="epo:Epro_0514"/>
<gene>
    <name evidence="1" type="ORF">Epro_0514</name>
</gene>
<sequence length="95" mass="10254">MQLKQITVDGKTFEAFEGEIAPGTNLVFIKGAKGFIMCGYLNLETAEKFKNIAAIATGVKTVEDMLNAKIVKSTTFAQEAGIKTGMPVREALKLI</sequence>
<reference evidence="1 2" key="1">
    <citation type="submission" date="2014-09" db="EMBL/GenBank/DDBJ databases">
        <title>Complete genome sequence of Endomicrobium proavitum.</title>
        <authorList>
            <person name="Zheng H."/>
        </authorList>
    </citation>
    <scope>NUCLEOTIDE SEQUENCE [LARGE SCALE GENOMIC DNA]</scope>
    <source>
        <strain evidence="1 2">Rsa215</strain>
    </source>
</reference>
<dbReference type="RefSeq" id="WP_052570327.1">
    <property type="nucleotide sequence ID" value="NZ_CP009498.1"/>
</dbReference>
<dbReference type="Proteomes" id="UP000035337">
    <property type="component" value="Chromosome"/>
</dbReference>
<dbReference type="InterPro" id="IPR014931">
    <property type="entry name" value="DUF1805"/>
</dbReference>